<feature type="compositionally biased region" description="Low complexity" evidence="1">
    <location>
        <begin position="24"/>
        <end position="43"/>
    </location>
</feature>
<feature type="compositionally biased region" description="Low complexity" evidence="1">
    <location>
        <begin position="196"/>
        <end position="206"/>
    </location>
</feature>
<sequence length="236" mass="24398">MPSGPRYLGDVCQRPRGERVAAPGAFSAATGSSAAPPCRCGRPPASPPPLARPRRPAPSRLQSPRGASASIGCAALRAGEGGVQAGPPRPLGPWPPRPALPRGAVRGGLPAPGGRGGVHRRGTGTLYTLDLCGRALGAQVCAGGAWSHSLRTRGFQPRVLERSVPSARRWERRLGVTVNSFQTTGPPALRSEAAVGAERPAAPTRPARGRLRGAVVFQRMGLQGGDVEGEQGHRNP</sequence>
<keyword evidence="2" id="KW-1185">Reference proteome</keyword>
<reference evidence="3" key="1">
    <citation type="submission" date="2025-08" db="UniProtKB">
        <authorList>
            <consortium name="RefSeq"/>
        </authorList>
    </citation>
    <scope>IDENTIFICATION</scope>
    <source>
        <tissue evidence="3">Blood</tissue>
    </source>
</reference>
<proteinExistence type="predicted"/>
<protein>
    <submittedName>
        <fullName evidence="3">Cuticlin-2-like</fullName>
    </submittedName>
</protein>
<feature type="region of interest" description="Disordered" evidence="1">
    <location>
        <begin position="181"/>
        <end position="206"/>
    </location>
</feature>
<evidence type="ECO:0000313" key="2">
    <source>
        <dbReference type="Proteomes" id="UP000248482"/>
    </source>
</evidence>
<dbReference type="GeneID" id="111149506"/>
<organism evidence="2 3">
    <name type="scientific">Enhydra lutris kenyoni</name>
    <name type="common">northern sea otter</name>
    <dbReference type="NCBI Taxonomy" id="391180"/>
    <lineage>
        <taxon>Eukaryota</taxon>
        <taxon>Metazoa</taxon>
        <taxon>Chordata</taxon>
        <taxon>Craniata</taxon>
        <taxon>Vertebrata</taxon>
        <taxon>Euteleostomi</taxon>
        <taxon>Mammalia</taxon>
        <taxon>Eutheria</taxon>
        <taxon>Laurasiatheria</taxon>
        <taxon>Carnivora</taxon>
        <taxon>Caniformia</taxon>
        <taxon>Musteloidea</taxon>
        <taxon>Mustelidae</taxon>
        <taxon>Lutrinae</taxon>
        <taxon>Enhydra</taxon>
    </lineage>
</organism>
<gene>
    <name evidence="3" type="primary">LOC111149506</name>
</gene>
<dbReference type="AlphaFoldDB" id="A0A2Y9JXK2"/>
<dbReference type="KEGG" id="elk:111149506"/>
<dbReference type="RefSeq" id="XP_022362310.1">
    <property type="nucleotide sequence ID" value="XM_022506602.1"/>
</dbReference>
<evidence type="ECO:0000313" key="3">
    <source>
        <dbReference type="RefSeq" id="XP_022362310.1"/>
    </source>
</evidence>
<feature type="region of interest" description="Disordered" evidence="1">
    <location>
        <begin position="24"/>
        <end position="68"/>
    </location>
</feature>
<evidence type="ECO:0000256" key="1">
    <source>
        <dbReference type="SAM" id="MobiDB-lite"/>
    </source>
</evidence>
<accession>A0A2Y9JXK2</accession>
<dbReference type="Proteomes" id="UP000248482">
    <property type="component" value="Unplaced"/>
</dbReference>
<name>A0A2Y9JXK2_ENHLU</name>